<dbReference type="RefSeq" id="WP_006802687.1">
    <property type="nucleotide sequence ID" value="NZ_CABKOI010000020.1"/>
</dbReference>
<dbReference type="OrthoDB" id="9806643at2"/>
<dbReference type="PANTHER" id="PTHR33603">
    <property type="entry name" value="METHYLTRANSFERASE"/>
    <property type="match status" value="1"/>
</dbReference>
<dbReference type="EMBL" id="MBPK01000022">
    <property type="protein sequence ID" value="PKT81362.1"/>
    <property type="molecule type" value="Genomic_DNA"/>
</dbReference>
<reference evidence="6 7" key="1">
    <citation type="submission" date="2016-07" db="EMBL/GenBank/DDBJ databases">
        <title>Detection of Helicobacter winghamensis from caecal content of red fox (Vulpes vulpes).</title>
        <authorList>
            <person name="Zanoni R.G."/>
            <person name="Florio D."/>
            <person name="Caffara M."/>
            <person name="Renzi M."/>
            <person name="Parisi A."/>
            <person name="Pasquali F."/>
            <person name="Manfreda G."/>
        </authorList>
    </citation>
    <scope>NUCLEOTIDE SEQUENCE [LARGE SCALE GENOMIC DNA]</scope>
    <source>
        <strain evidence="6 7">295_13</strain>
    </source>
</reference>
<dbReference type="CDD" id="cd18081">
    <property type="entry name" value="RlmH-like"/>
    <property type="match status" value="1"/>
</dbReference>
<comment type="similarity">
    <text evidence="4 5">Belongs to the RNA methyltransferase RlmH family.</text>
</comment>
<evidence type="ECO:0000256" key="4">
    <source>
        <dbReference type="ARBA" id="ARBA00038303"/>
    </source>
</evidence>
<comment type="subcellular location">
    <subcellularLocation>
        <location evidence="5">Cytoplasm</location>
    </subcellularLocation>
</comment>
<dbReference type="STRING" id="556267.HWAG_00991"/>
<evidence type="ECO:0000256" key="2">
    <source>
        <dbReference type="ARBA" id="ARBA00022679"/>
    </source>
</evidence>
<evidence type="ECO:0000313" key="7">
    <source>
        <dbReference type="Proteomes" id="UP000233350"/>
    </source>
</evidence>
<keyword evidence="7" id="KW-1185">Reference proteome</keyword>
<dbReference type="Pfam" id="PF02590">
    <property type="entry name" value="SPOUT_MTase"/>
    <property type="match status" value="1"/>
</dbReference>
<evidence type="ECO:0000313" key="6">
    <source>
        <dbReference type="EMBL" id="PKT81362.1"/>
    </source>
</evidence>
<dbReference type="InterPro" id="IPR003742">
    <property type="entry name" value="RlmH-like"/>
</dbReference>
<name>A0A2N3PJJ8_9HELI</name>
<keyword evidence="3 5" id="KW-0949">S-adenosyl-L-methionine</keyword>
<evidence type="ECO:0000256" key="3">
    <source>
        <dbReference type="ARBA" id="ARBA00022691"/>
    </source>
</evidence>
<dbReference type="GO" id="GO:0070038">
    <property type="term" value="F:rRNA (pseudouridine-N3-)-methyltransferase activity"/>
    <property type="evidence" value="ECO:0007669"/>
    <property type="project" value="UniProtKB-UniRule"/>
</dbReference>
<dbReference type="HAMAP" id="MF_00658">
    <property type="entry name" value="23SrRNA_methyltr_H"/>
    <property type="match status" value="1"/>
</dbReference>
<accession>A0A2N3PJJ8</accession>
<evidence type="ECO:0000256" key="5">
    <source>
        <dbReference type="HAMAP-Rule" id="MF_00658"/>
    </source>
</evidence>
<dbReference type="PANTHER" id="PTHR33603:SF1">
    <property type="entry name" value="RIBOSOMAL RNA LARGE SUBUNIT METHYLTRANSFERASE H"/>
    <property type="match status" value="1"/>
</dbReference>
<dbReference type="Gene3D" id="3.40.1280.10">
    <property type="match status" value="1"/>
</dbReference>
<dbReference type="AlphaFoldDB" id="A0A2N3PJJ8"/>
<comment type="catalytic activity">
    <reaction evidence="5">
        <text>pseudouridine(1915) in 23S rRNA + S-adenosyl-L-methionine = N(3)-methylpseudouridine(1915) in 23S rRNA + S-adenosyl-L-homocysteine + H(+)</text>
        <dbReference type="Rhea" id="RHEA:42752"/>
        <dbReference type="Rhea" id="RHEA-COMP:10221"/>
        <dbReference type="Rhea" id="RHEA-COMP:10222"/>
        <dbReference type="ChEBI" id="CHEBI:15378"/>
        <dbReference type="ChEBI" id="CHEBI:57856"/>
        <dbReference type="ChEBI" id="CHEBI:59789"/>
        <dbReference type="ChEBI" id="CHEBI:65314"/>
        <dbReference type="ChEBI" id="CHEBI:74486"/>
        <dbReference type="EC" id="2.1.1.177"/>
    </reaction>
</comment>
<gene>
    <name evidence="5" type="primary">rlmH</name>
    <name evidence="6" type="ORF">BCM31_06750</name>
</gene>
<evidence type="ECO:0000256" key="1">
    <source>
        <dbReference type="ARBA" id="ARBA00022603"/>
    </source>
</evidence>
<dbReference type="InterPro" id="IPR029026">
    <property type="entry name" value="tRNA_m1G_MTases_N"/>
</dbReference>
<dbReference type="SUPFAM" id="SSF75217">
    <property type="entry name" value="alpha/beta knot"/>
    <property type="match status" value="1"/>
</dbReference>
<comment type="function">
    <text evidence="5">Specifically methylates the pseudouridine at position 1915 (m3Psi1915) in 23S rRNA.</text>
</comment>
<dbReference type="PIRSF" id="PIRSF004505">
    <property type="entry name" value="MT_bac"/>
    <property type="match status" value="1"/>
</dbReference>
<feature type="binding site" evidence="5">
    <location>
        <position position="77"/>
    </location>
    <ligand>
        <name>S-adenosyl-L-methionine</name>
        <dbReference type="ChEBI" id="CHEBI:59789"/>
    </ligand>
</feature>
<protein>
    <recommendedName>
        <fullName evidence="5">Ribosomal RNA large subunit methyltransferase H</fullName>
        <ecNumber evidence="5">2.1.1.177</ecNumber>
    </recommendedName>
    <alternativeName>
        <fullName evidence="5">23S rRNA (pseudouridine1915-N3)-methyltransferase</fullName>
    </alternativeName>
    <alternativeName>
        <fullName evidence="5">23S rRNA m3Psi1915 methyltransferase</fullName>
    </alternativeName>
    <alternativeName>
        <fullName evidence="5">rRNA (pseudouridine-N3-)-methyltransferase RlmH</fullName>
    </alternativeName>
</protein>
<feature type="binding site" evidence="5">
    <location>
        <position position="104"/>
    </location>
    <ligand>
        <name>S-adenosyl-L-methionine</name>
        <dbReference type="ChEBI" id="CHEBI:59789"/>
    </ligand>
</feature>
<comment type="caution">
    <text evidence="6">The sequence shown here is derived from an EMBL/GenBank/DDBJ whole genome shotgun (WGS) entry which is preliminary data.</text>
</comment>
<feature type="binding site" evidence="5">
    <location>
        <begin position="123"/>
        <end position="128"/>
    </location>
    <ligand>
        <name>S-adenosyl-L-methionine</name>
        <dbReference type="ChEBI" id="CHEBI:59789"/>
    </ligand>
</feature>
<keyword evidence="5" id="KW-0698">rRNA processing</keyword>
<dbReference type="GeneID" id="97290243"/>
<comment type="subunit">
    <text evidence="5">Homodimer.</text>
</comment>
<dbReference type="GO" id="GO:0005737">
    <property type="term" value="C:cytoplasm"/>
    <property type="evidence" value="ECO:0007669"/>
    <property type="project" value="UniProtKB-SubCell"/>
</dbReference>
<keyword evidence="1 5" id="KW-0489">Methyltransferase</keyword>
<keyword evidence="5" id="KW-0963">Cytoplasm</keyword>
<sequence length="155" mass="17542">MIKINIYYIAKNNKDLSDTLCGEFATLCLSFGAKVEFINLFSKHIKESQKQEVLEAQKSYTQAFLKVIKPNTYKIALTPNAKTLDSFAFAKILQDKGEIAFFIGGAYGLEDCFIQSCNTQISLSPLTFSHKVAKIVLSEQIYRAFCLLNNHPYHK</sequence>
<organism evidence="6 7">
    <name type="scientific">Helicobacter winghamensis</name>
    <dbReference type="NCBI Taxonomy" id="157268"/>
    <lineage>
        <taxon>Bacteria</taxon>
        <taxon>Pseudomonadati</taxon>
        <taxon>Campylobacterota</taxon>
        <taxon>Epsilonproteobacteria</taxon>
        <taxon>Campylobacterales</taxon>
        <taxon>Helicobacteraceae</taxon>
        <taxon>Helicobacter</taxon>
    </lineage>
</organism>
<dbReference type="Proteomes" id="UP000233350">
    <property type="component" value="Unassembled WGS sequence"/>
</dbReference>
<proteinExistence type="inferred from homology"/>
<dbReference type="EC" id="2.1.1.177" evidence="5"/>
<dbReference type="InterPro" id="IPR029028">
    <property type="entry name" value="Alpha/beta_knot_MTases"/>
</dbReference>
<keyword evidence="2 5" id="KW-0808">Transferase</keyword>